<sequence>ILKRESNHSVFPIPIWIIVIYLTLIILITFTSFLPPASGQLDYYIPYVVSVAAILLGGFVWWLRSKDLEDSNSPEDQKSSEDPDGPEIPK</sequence>
<evidence type="ECO:0000313" key="2">
    <source>
        <dbReference type="Proteomes" id="UP000789920"/>
    </source>
</evidence>
<comment type="caution">
    <text evidence="1">The sequence shown here is derived from an EMBL/GenBank/DDBJ whole genome shotgun (WGS) entry which is preliminary data.</text>
</comment>
<organism evidence="1 2">
    <name type="scientific">Racocetra persica</name>
    <dbReference type="NCBI Taxonomy" id="160502"/>
    <lineage>
        <taxon>Eukaryota</taxon>
        <taxon>Fungi</taxon>
        <taxon>Fungi incertae sedis</taxon>
        <taxon>Mucoromycota</taxon>
        <taxon>Glomeromycotina</taxon>
        <taxon>Glomeromycetes</taxon>
        <taxon>Diversisporales</taxon>
        <taxon>Gigasporaceae</taxon>
        <taxon>Racocetra</taxon>
    </lineage>
</organism>
<proteinExistence type="predicted"/>
<accession>A0ACA9SK34</accession>
<reference evidence="1" key="1">
    <citation type="submission" date="2021-06" db="EMBL/GenBank/DDBJ databases">
        <authorList>
            <person name="Kallberg Y."/>
            <person name="Tangrot J."/>
            <person name="Rosling A."/>
        </authorList>
    </citation>
    <scope>NUCLEOTIDE SEQUENCE</scope>
    <source>
        <strain evidence="1">MA461A</strain>
    </source>
</reference>
<feature type="non-terminal residue" evidence="1">
    <location>
        <position position="1"/>
    </location>
</feature>
<evidence type="ECO:0000313" key="1">
    <source>
        <dbReference type="EMBL" id="CAG8841961.1"/>
    </source>
</evidence>
<dbReference type="Proteomes" id="UP000789920">
    <property type="component" value="Unassembled WGS sequence"/>
</dbReference>
<keyword evidence="2" id="KW-1185">Reference proteome</keyword>
<dbReference type="EMBL" id="CAJVQC010132414">
    <property type="protein sequence ID" value="CAG8841961.1"/>
    <property type="molecule type" value="Genomic_DNA"/>
</dbReference>
<name>A0ACA9SK34_9GLOM</name>
<protein>
    <submittedName>
        <fullName evidence="1">6782_t:CDS:1</fullName>
    </submittedName>
</protein>
<gene>
    <name evidence="1" type="ORF">RPERSI_LOCUS32102</name>
</gene>